<evidence type="ECO:0000259" key="6">
    <source>
        <dbReference type="Pfam" id="PF00891"/>
    </source>
</evidence>
<keyword evidence="3" id="KW-0949">S-adenosyl-L-methionine</keyword>
<proteinExistence type="inferred from homology"/>
<sequence>MDKHDAASKLLHGQAQIWKQMFAFVDSMALKCAVELQIADIIHSHGRPLSLSEISSNITNSSSPSFPYLARIMRLLVRNNIFESIEDVQPENGGDTPSTTLYGLTTASRWLLNNNDQLSMAPFILMENHPWLLSPWHQLSTCVREGGIAFQKAHGKEIWDMASQNPEFNKIFNDGMECTGKITMQAILSVFKGTYWDGVETLVDVGGGTGATIAEIVKVYPHIKGINFDLPHVVATAPKYDGVSHVGGDMFDAIPSAQAVFMKWIMHDWCDEDCVKILKNCRRAIPEKTGKVFIVEVVLKPDGDGLFDSIGMILDLLMIAHSSGGKERTEPEWKKLLDKGGFPRYKITEIPACFSIIEAYPE</sequence>
<evidence type="ECO:0000256" key="3">
    <source>
        <dbReference type="ARBA" id="ARBA00022691"/>
    </source>
</evidence>
<reference evidence="9" key="2">
    <citation type="submission" date="2025-08" db="UniProtKB">
        <authorList>
            <consortium name="RefSeq"/>
        </authorList>
    </citation>
    <scope>IDENTIFICATION</scope>
    <source>
        <tissue evidence="9">Leaves</tissue>
    </source>
</reference>
<protein>
    <submittedName>
        <fullName evidence="9">Xanthohumol 4-O-methyltransferase</fullName>
    </submittedName>
</protein>
<dbReference type="Gene3D" id="3.40.50.150">
    <property type="entry name" value="Vaccinia Virus protein VP39"/>
    <property type="match status" value="1"/>
</dbReference>
<dbReference type="InterPro" id="IPR012967">
    <property type="entry name" value="COMT_dimerisation"/>
</dbReference>
<keyword evidence="2" id="KW-0808">Transferase</keyword>
<dbReference type="Proteomes" id="UP001652660">
    <property type="component" value="Chromosome 8c"/>
</dbReference>
<dbReference type="Gene3D" id="1.10.10.10">
    <property type="entry name" value="Winged helix-like DNA-binding domain superfamily/Winged helix DNA-binding domain"/>
    <property type="match status" value="1"/>
</dbReference>
<evidence type="ECO:0000256" key="2">
    <source>
        <dbReference type="ARBA" id="ARBA00022679"/>
    </source>
</evidence>
<dbReference type="InterPro" id="IPR036390">
    <property type="entry name" value="WH_DNA-bd_sf"/>
</dbReference>
<dbReference type="PIRSF" id="PIRSF005739">
    <property type="entry name" value="O-mtase"/>
    <property type="match status" value="1"/>
</dbReference>
<feature type="domain" description="O-methyltransferase dimerisation" evidence="7">
    <location>
        <begin position="18"/>
        <end position="113"/>
    </location>
</feature>
<dbReference type="InterPro" id="IPR029063">
    <property type="entry name" value="SAM-dependent_MTases_sf"/>
</dbReference>
<dbReference type="RefSeq" id="XP_027085298.1">
    <property type="nucleotide sequence ID" value="XM_027229497.2"/>
</dbReference>
<dbReference type="GeneID" id="113707263"/>
<dbReference type="PROSITE" id="PS51683">
    <property type="entry name" value="SAM_OMT_II"/>
    <property type="match status" value="1"/>
</dbReference>
<dbReference type="InterPro" id="IPR001077">
    <property type="entry name" value="COMT_C"/>
</dbReference>
<evidence type="ECO:0000313" key="8">
    <source>
        <dbReference type="Proteomes" id="UP001652660"/>
    </source>
</evidence>
<dbReference type="CDD" id="cd02440">
    <property type="entry name" value="AdoMet_MTases"/>
    <property type="match status" value="1"/>
</dbReference>
<keyword evidence="1" id="KW-0489">Methyltransferase</keyword>
<reference evidence="8" key="1">
    <citation type="journal article" date="2025" name="Foods">
        <title>Unveiling the Microbial Signatures of Arabica Coffee Cherries: Insights into Ripeness Specific Diversity, Functional Traits, and Implications for Quality and Safety.</title>
        <authorList>
            <consortium name="RefSeq"/>
            <person name="Tenea G.N."/>
            <person name="Cifuentes V."/>
            <person name="Reyes P."/>
            <person name="Cevallos-Vallejos M."/>
        </authorList>
    </citation>
    <scope>NUCLEOTIDE SEQUENCE [LARGE SCALE GENOMIC DNA]</scope>
</reference>
<dbReference type="GO" id="GO:0046983">
    <property type="term" value="F:protein dimerization activity"/>
    <property type="evidence" value="ECO:0007669"/>
    <property type="project" value="InterPro"/>
</dbReference>
<evidence type="ECO:0000256" key="4">
    <source>
        <dbReference type="ARBA" id="ARBA00034481"/>
    </source>
</evidence>
<evidence type="ECO:0000313" key="9">
    <source>
        <dbReference type="RefSeq" id="XP_027085298.1"/>
    </source>
</evidence>
<name>A0A6P6U3X5_COFAR</name>
<dbReference type="PANTHER" id="PTHR11746">
    <property type="entry name" value="O-METHYLTRANSFERASE"/>
    <property type="match status" value="1"/>
</dbReference>
<dbReference type="AlphaFoldDB" id="A0A6P6U3X5"/>
<dbReference type="FunFam" id="3.40.50.150:FF:000294">
    <property type="entry name" value="O-methyltransferase family protein"/>
    <property type="match status" value="1"/>
</dbReference>
<comment type="similarity">
    <text evidence="4">Belongs to the class I-like SAM-binding methyltransferase superfamily. Cation-independent O-methyltransferase family. COMT subfamily.</text>
</comment>
<feature type="domain" description="O-methyltransferase C-terminal" evidence="6">
    <location>
        <begin position="136"/>
        <end position="342"/>
    </location>
</feature>
<dbReference type="GO" id="GO:0032259">
    <property type="term" value="P:methylation"/>
    <property type="evidence" value="ECO:0007669"/>
    <property type="project" value="UniProtKB-KW"/>
</dbReference>
<evidence type="ECO:0000256" key="5">
    <source>
        <dbReference type="PIRSR" id="PIRSR005739-1"/>
    </source>
</evidence>
<accession>A0A6P6U3X5</accession>
<evidence type="ECO:0000256" key="1">
    <source>
        <dbReference type="ARBA" id="ARBA00022603"/>
    </source>
</evidence>
<dbReference type="Pfam" id="PF08100">
    <property type="entry name" value="Dimerisation"/>
    <property type="match status" value="1"/>
</dbReference>
<dbReference type="OrthoDB" id="1606438at2759"/>
<dbReference type="SUPFAM" id="SSF53335">
    <property type="entry name" value="S-adenosyl-L-methionine-dependent methyltransferases"/>
    <property type="match status" value="1"/>
</dbReference>
<dbReference type="InterPro" id="IPR036388">
    <property type="entry name" value="WH-like_DNA-bd_sf"/>
</dbReference>
<dbReference type="SUPFAM" id="SSF46785">
    <property type="entry name" value="Winged helix' DNA-binding domain"/>
    <property type="match status" value="1"/>
</dbReference>
<dbReference type="GO" id="GO:0008171">
    <property type="term" value="F:O-methyltransferase activity"/>
    <property type="evidence" value="ECO:0007669"/>
    <property type="project" value="InterPro"/>
</dbReference>
<dbReference type="InterPro" id="IPR016461">
    <property type="entry name" value="COMT-like"/>
</dbReference>
<dbReference type="Pfam" id="PF00891">
    <property type="entry name" value="Methyltransf_2"/>
    <property type="match status" value="1"/>
</dbReference>
<organism evidence="8 9">
    <name type="scientific">Coffea arabica</name>
    <name type="common">Arabian coffee</name>
    <dbReference type="NCBI Taxonomy" id="13443"/>
    <lineage>
        <taxon>Eukaryota</taxon>
        <taxon>Viridiplantae</taxon>
        <taxon>Streptophyta</taxon>
        <taxon>Embryophyta</taxon>
        <taxon>Tracheophyta</taxon>
        <taxon>Spermatophyta</taxon>
        <taxon>Magnoliopsida</taxon>
        <taxon>eudicotyledons</taxon>
        <taxon>Gunneridae</taxon>
        <taxon>Pentapetalae</taxon>
        <taxon>asterids</taxon>
        <taxon>lamiids</taxon>
        <taxon>Gentianales</taxon>
        <taxon>Rubiaceae</taxon>
        <taxon>Ixoroideae</taxon>
        <taxon>Gardenieae complex</taxon>
        <taxon>Bertiereae - Coffeeae clade</taxon>
        <taxon>Coffeeae</taxon>
        <taxon>Coffea</taxon>
    </lineage>
</organism>
<evidence type="ECO:0000259" key="7">
    <source>
        <dbReference type="Pfam" id="PF08100"/>
    </source>
</evidence>
<keyword evidence="8" id="KW-1185">Reference proteome</keyword>
<gene>
    <name evidence="9" type="primary">LOC113707263</name>
</gene>
<feature type="active site" description="Proton acceptor" evidence="5">
    <location>
        <position position="267"/>
    </location>
</feature>